<dbReference type="EMBL" id="CP095061">
    <property type="protein sequence ID" value="UOQ65271.1"/>
    <property type="molecule type" value="Genomic_DNA"/>
</dbReference>
<sequence length="92" mass="10595">MPAEQRRFPFRRRLTGEKAARADAREQLLTQLKTHITADINGFVANLVLSNRLVADIVELGAEQVLRPWQKTILRETAQRHSLDYELVAQPF</sequence>
<gene>
    <name evidence="1" type="ORF">MUN86_17190</name>
</gene>
<keyword evidence="2" id="KW-1185">Reference proteome</keyword>
<name>A0ABY4G361_9BACT</name>
<proteinExistence type="predicted"/>
<dbReference type="Proteomes" id="UP000830401">
    <property type="component" value="Chromosome"/>
</dbReference>
<reference evidence="1" key="1">
    <citation type="submission" date="2022-04" db="EMBL/GenBank/DDBJ databases">
        <title>Hymenobacter sp. isolated from the air.</title>
        <authorList>
            <person name="Won M."/>
            <person name="Lee C.-M."/>
            <person name="Woen H.-Y."/>
            <person name="Kwon S.-W."/>
        </authorList>
    </citation>
    <scope>NUCLEOTIDE SEQUENCE</scope>
    <source>
        <strain evidence="1">5420S-77</strain>
    </source>
</reference>
<evidence type="ECO:0000313" key="1">
    <source>
        <dbReference type="EMBL" id="UOQ65271.1"/>
    </source>
</evidence>
<organism evidence="1 2">
    <name type="scientific">Hymenobacter volaticus</name>
    <dbReference type="NCBI Taxonomy" id="2932254"/>
    <lineage>
        <taxon>Bacteria</taxon>
        <taxon>Pseudomonadati</taxon>
        <taxon>Bacteroidota</taxon>
        <taxon>Cytophagia</taxon>
        <taxon>Cytophagales</taxon>
        <taxon>Hymenobacteraceae</taxon>
        <taxon>Hymenobacter</taxon>
    </lineage>
</organism>
<dbReference type="RefSeq" id="WP_245119278.1">
    <property type="nucleotide sequence ID" value="NZ_CP095061.1"/>
</dbReference>
<protein>
    <submittedName>
        <fullName evidence="1">Uncharacterized protein</fullName>
    </submittedName>
</protein>
<evidence type="ECO:0000313" key="2">
    <source>
        <dbReference type="Proteomes" id="UP000830401"/>
    </source>
</evidence>
<accession>A0ABY4G361</accession>